<accession>A0AAP2XSM7</accession>
<evidence type="ECO:0000313" key="2">
    <source>
        <dbReference type="EMBL" id="MCQ5061170.1"/>
    </source>
</evidence>
<dbReference type="PROSITE" id="PS51257">
    <property type="entry name" value="PROKAR_LIPOPROTEIN"/>
    <property type="match status" value="1"/>
</dbReference>
<dbReference type="InterPro" id="IPR053161">
    <property type="entry name" value="Ulvan_degrading_GH"/>
</dbReference>
<dbReference type="RefSeq" id="WP_227351837.1">
    <property type="nucleotide sequence ID" value="NZ_JAJDKX010000002.1"/>
</dbReference>
<dbReference type="EMBL" id="JANGBO010000002">
    <property type="protein sequence ID" value="MCQ5061170.1"/>
    <property type="molecule type" value="Genomic_DNA"/>
</dbReference>
<dbReference type="AlphaFoldDB" id="A0AAP2XSM7"/>
<sequence>MNKLVKSSTMLLLAFSMVGCTTNNTSSIEKSELNSSNYVQMFNSPQMKDKPLTRWWIPGSKMDKKEIREEIKSMVKAGLGGAEIVPVSLSGGDGDGNIDWGSKNWKKITKYILEIAKEYDFTIDFTMSPAWPLALPTIKDVNNKDQGAQMELDGAWIDGITKVTPFKGKLPQSKEAQKDIKNVKGKTKLIGVTVAKYIDKENKVLSYDSAQTLDITKLKKDKDGNYELSYTPSDDGEYVLYAWYQHPSGNQKYGNNQVDHYSKSGTQMIIDYWQNNLIPYYGDAWESCRSLFIDSLEFETHLDWTYGLDKTFKKSYDYDIIPYLAAVYDSSDEDTAIGNYMGDPVSTFTFDKNTNQIQNDYKENLTQMYINNHIKPLEKFCKENNVTLRYQTSYGKNLEVAQTAMYPDIPETESLYGNDYLDFYRLQSGAVHATDKSIYSMETSAEWTETWNDKKENGEYGTRGNGESNSGNYEQTFQDHLWHDQRAYATGVNQIVMHGYPYSGIYKGKALKGTQWPGFTGFESYKWSNSWGERQPNWKYASNYLDYLSRIQMTLRQGTPKVDVAVYHHSYYETIDFWGPDKIFKTESLEQNGYSYDFLSPATINLDNMKVKDGILDKDGSGYKALVFDNQSDISYETANKILEFAKKGLKIIFVGEIPNNNVFSDDKDINSIMEKIIKQENVVCVDSVDDVVNALKEKNIVADANYNNQTLLSNHHKTKNNDYYFIYNYGGTNNYREVENVQNVKTEITLKGEGKPYLADAWTGKITPIVNYKKDKDTITVDVDIAANDSNIIILSKDNITKNNSEKDNSISEEIKIDHWNLNIESWTKGKTVLDTNKEKIDVGQLDKLATWNQIEGLENVSGIGEYTAVFKTNDEYEKGQKAYIHLGRIKDAYGLMINDKKVIVDQVSGIADISNYLKKGENKIKVTVATSLLNAVLEENKNILNDDGRVLDDRHPSAYGLEGEIVINSKNN</sequence>
<keyword evidence="1" id="KW-0732">Signal</keyword>
<evidence type="ECO:0000256" key="1">
    <source>
        <dbReference type="SAM" id="SignalP"/>
    </source>
</evidence>
<protein>
    <recommendedName>
        <fullName evidence="4">Glycosyl hydrolases family 2 sugar binding domain-containing protein</fullName>
    </recommendedName>
</protein>
<dbReference type="SUPFAM" id="SSF49785">
    <property type="entry name" value="Galactose-binding domain-like"/>
    <property type="match status" value="1"/>
</dbReference>
<reference evidence="2" key="1">
    <citation type="submission" date="2022-06" db="EMBL/GenBank/DDBJ databases">
        <title>Isolation of gut microbiota from human fecal samples.</title>
        <authorList>
            <person name="Pamer E.G."/>
            <person name="Barat B."/>
            <person name="Waligurski E."/>
            <person name="Medina S."/>
            <person name="Paddock L."/>
            <person name="Mostad J."/>
        </authorList>
    </citation>
    <scope>NUCLEOTIDE SEQUENCE</scope>
    <source>
        <strain evidence="2">DFI.6.24</strain>
    </source>
</reference>
<dbReference type="PANTHER" id="PTHR36848">
    <property type="entry name" value="DNA-BINDING PROTEIN (PUTATIVE SECRETED PROTEIN)-RELATED"/>
    <property type="match status" value="1"/>
</dbReference>
<evidence type="ECO:0000313" key="3">
    <source>
        <dbReference type="Proteomes" id="UP001204814"/>
    </source>
</evidence>
<organism evidence="2 3">
    <name type="scientific">Faecalibacillus intestinalis</name>
    <dbReference type="NCBI Taxonomy" id="1982626"/>
    <lineage>
        <taxon>Bacteria</taxon>
        <taxon>Bacillati</taxon>
        <taxon>Bacillota</taxon>
        <taxon>Erysipelotrichia</taxon>
        <taxon>Erysipelotrichales</taxon>
        <taxon>Coprobacillaceae</taxon>
        <taxon>Faecalibacillus</taxon>
    </lineage>
</organism>
<gene>
    <name evidence="2" type="ORF">NE542_04880</name>
</gene>
<comment type="caution">
    <text evidence="2">The sequence shown here is derived from an EMBL/GenBank/DDBJ whole genome shotgun (WGS) entry which is preliminary data.</text>
</comment>
<feature type="chain" id="PRO_5042988278" description="Glycosyl hydrolases family 2 sugar binding domain-containing protein" evidence="1">
    <location>
        <begin position="22"/>
        <end position="974"/>
    </location>
</feature>
<name>A0AAP2XSM7_9FIRM</name>
<feature type="signal peptide" evidence="1">
    <location>
        <begin position="1"/>
        <end position="21"/>
    </location>
</feature>
<proteinExistence type="predicted"/>
<dbReference type="PANTHER" id="PTHR36848:SF2">
    <property type="entry name" value="SECRETED PROTEIN"/>
    <property type="match status" value="1"/>
</dbReference>
<evidence type="ECO:0008006" key="4">
    <source>
        <dbReference type="Google" id="ProtNLM"/>
    </source>
</evidence>
<dbReference type="InterPro" id="IPR008979">
    <property type="entry name" value="Galactose-bd-like_sf"/>
</dbReference>
<dbReference type="Gene3D" id="2.60.120.260">
    <property type="entry name" value="Galactose-binding domain-like"/>
    <property type="match status" value="1"/>
</dbReference>
<dbReference type="Proteomes" id="UP001204814">
    <property type="component" value="Unassembled WGS sequence"/>
</dbReference>